<organism evidence="1 2">
    <name type="scientific">Rahnella inusitata</name>
    <dbReference type="NCBI Taxonomy" id="58169"/>
    <lineage>
        <taxon>Bacteria</taxon>
        <taxon>Pseudomonadati</taxon>
        <taxon>Pseudomonadota</taxon>
        <taxon>Gammaproteobacteria</taxon>
        <taxon>Enterobacterales</taxon>
        <taxon>Yersiniaceae</taxon>
        <taxon>Rahnella</taxon>
    </lineage>
</organism>
<gene>
    <name evidence="1" type="ORF">D5396_20720</name>
</gene>
<reference evidence="1 2" key="1">
    <citation type="submission" date="2018-09" db="EMBL/GenBank/DDBJ databases">
        <authorList>
            <person name="Le Fleche-Mateos A."/>
        </authorList>
    </citation>
    <scope>NUCLEOTIDE SEQUENCE [LARGE SCALE GENOMIC DNA]</scope>
    <source>
        <strain evidence="1 2">DSM 30078</strain>
    </source>
</reference>
<evidence type="ECO:0000313" key="1">
    <source>
        <dbReference type="EMBL" id="RJT09734.1"/>
    </source>
</evidence>
<dbReference type="EMBL" id="RAHG01000014">
    <property type="protein sequence ID" value="RJT09734.1"/>
    <property type="molecule type" value="Genomic_DNA"/>
</dbReference>
<keyword evidence="2" id="KW-1185">Reference proteome</keyword>
<protein>
    <submittedName>
        <fullName evidence="1">Uncharacterized protein</fullName>
    </submittedName>
</protein>
<evidence type="ECO:0000313" key="2">
    <source>
        <dbReference type="Proteomes" id="UP000284119"/>
    </source>
</evidence>
<accession>A0ABX9NVA9</accession>
<sequence length="61" mass="6902">MAMNPVSNFMFFTTMATMDRLIRISNSKVTVNQAGCKGSREFAMNRKVQFPLLRANVSRDA</sequence>
<dbReference type="Proteomes" id="UP000284119">
    <property type="component" value="Unassembled WGS sequence"/>
</dbReference>
<comment type="caution">
    <text evidence="1">The sequence shown here is derived from an EMBL/GenBank/DDBJ whole genome shotgun (WGS) entry which is preliminary data.</text>
</comment>
<proteinExistence type="predicted"/>
<name>A0ABX9NVA9_9GAMM</name>